<evidence type="ECO:0000256" key="1">
    <source>
        <dbReference type="SAM" id="MobiDB-lite"/>
    </source>
</evidence>
<dbReference type="AlphaFoldDB" id="A0A5P1FDK2"/>
<dbReference type="EMBL" id="CM007383">
    <property type="protein sequence ID" value="ONK76134.1"/>
    <property type="molecule type" value="Genomic_DNA"/>
</dbReference>
<dbReference type="Gramene" id="ONK76134">
    <property type="protein sequence ID" value="ONK76134"/>
    <property type="gene ID" value="A4U43_C03F24300"/>
</dbReference>
<feature type="compositionally biased region" description="Basic residues" evidence="1">
    <location>
        <begin position="44"/>
        <end position="61"/>
    </location>
</feature>
<reference evidence="3" key="1">
    <citation type="journal article" date="2017" name="Nat. Commun.">
        <title>The asparagus genome sheds light on the origin and evolution of a young Y chromosome.</title>
        <authorList>
            <person name="Harkess A."/>
            <person name="Zhou J."/>
            <person name="Xu C."/>
            <person name="Bowers J.E."/>
            <person name="Van der Hulst R."/>
            <person name="Ayyampalayam S."/>
            <person name="Mercati F."/>
            <person name="Riccardi P."/>
            <person name="McKain M.R."/>
            <person name="Kakrana A."/>
            <person name="Tang H."/>
            <person name="Ray J."/>
            <person name="Groenendijk J."/>
            <person name="Arikit S."/>
            <person name="Mathioni S.M."/>
            <person name="Nakano M."/>
            <person name="Shan H."/>
            <person name="Telgmann-Rauber A."/>
            <person name="Kanno A."/>
            <person name="Yue Z."/>
            <person name="Chen H."/>
            <person name="Li W."/>
            <person name="Chen Y."/>
            <person name="Xu X."/>
            <person name="Zhang Y."/>
            <person name="Luo S."/>
            <person name="Chen H."/>
            <person name="Gao J."/>
            <person name="Mao Z."/>
            <person name="Pires J.C."/>
            <person name="Luo M."/>
            <person name="Kudrna D."/>
            <person name="Wing R.A."/>
            <person name="Meyers B.C."/>
            <person name="Yi K."/>
            <person name="Kong H."/>
            <person name="Lavrijsen P."/>
            <person name="Sunseri F."/>
            <person name="Falavigna A."/>
            <person name="Ye Y."/>
            <person name="Leebens-Mack J.H."/>
            <person name="Chen G."/>
        </authorList>
    </citation>
    <scope>NUCLEOTIDE SEQUENCE [LARGE SCALE GENOMIC DNA]</scope>
    <source>
        <strain evidence="3">cv. DH0086</strain>
    </source>
</reference>
<feature type="region of interest" description="Disordered" evidence="1">
    <location>
        <begin position="1"/>
        <end position="90"/>
    </location>
</feature>
<protein>
    <submittedName>
        <fullName evidence="2">Uncharacterized protein</fullName>
    </submittedName>
</protein>
<evidence type="ECO:0000313" key="3">
    <source>
        <dbReference type="Proteomes" id="UP000243459"/>
    </source>
</evidence>
<feature type="compositionally biased region" description="Basic and acidic residues" evidence="1">
    <location>
        <begin position="1"/>
        <end position="21"/>
    </location>
</feature>
<dbReference type="Proteomes" id="UP000243459">
    <property type="component" value="Chromosome 3"/>
</dbReference>
<gene>
    <name evidence="2" type="ORF">A4U43_C03F24300</name>
</gene>
<keyword evidence="3" id="KW-1185">Reference proteome</keyword>
<name>A0A5P1FDK2_ASPOF</name>
<organism evidence="2 3">
    <name type="scientific">Asparagus officinalis</name>
    <name type="common">Garden asparagus</name>
    <dbReference type="NCBI Taxonomy" id="4686"/>
    <lineage>
        <taxon>Eukaryota</taxon>
        <taxon>Viridiplantae</taxon>
        <taxon>Streptophyta</taxon>
        <taxon>Embryophyta</taxon>
        <taxon>Tracheophyta</taxon>
        <taxon>Spermatophyta</taxon>
        <taxon>Magnoliopsida</taxon>
        <taxon>Liliopsida</taxon>
        <taxon>Asparagales</taxon>
        <taxon>Asparagaceae</taxon>
        <taxon>Asparagoideae</taxon>
        <taxon>Asparagus</taxon>
    </lineage>
</organism>
<proteinExistence type="predicted"/>
<sequence>MPEERRRRLRREVGLRPEVRGRSRAPGGSDGGEVAGADEAAGSGRRRGLRRRAGRRRRRRRGGESGGRLSAHDSRWSEAGRGGIVGNHREYPLQTQRAEYNIEATVSMPA</sequence>
<evidence type="ECO:0000313" key="2">
    <source>
        <dbReference type="EMBL" id="ONK76134.1"/>
    </source>
</evidence>
<accession>A0A5P1FDK2</accession>